<dbReference type="Proteomes" id="UP000245712">
    <property type="component" value="Unassembled WGS sequence"/>
</dbReference>
<gene>
    <name evidence="1" type="ORF">C7402_115219</name>
</gene>
<dbReference type="RefSeq" id="WP_116613097.1">
    <property type="nucleotide sequence ID" value="NZ_QEOB01000015.1"/>
</dbReference>
<protein>
    <recommendedName>
        <fullName evidence="3">Phage tail protein</fullName>
    </recommendedName>
</protein>
<evidence type="ECO:0000313" key="2">
    <source>
        <dbReference type="Proteomes" id="UP000245712"/>
    </source>
</evidence>
<proteinExistence type="predicted"/>
<evidence type="ECO:0008006" key="3">
    <source>
        <dbReference type="Google" id="ProtNLM"/>
    </source>
</evidence>
<organism evidence="1 2">
    <name type="scientific">Paraburkholderia unamae</name>
    <dbReference type="NCBI Taxonomy" id="219649"/>
    <lineage>
        <taxon>Bacteria</taxon>
        <taxon>Pseudomonadati</taxon>
        <taxon>Pseudomonadota</taxon>
        <taxon>Betaproteobacteria</taxon>
        <taxon>Burkholderiales</taxon>
        <taxon>Burkholderiaceae</taxon>
        <taxon>Paraburkholderia</taxon>
    </lineage>
</organism>
<comment type="caution">
    <text evidence="1">The sequence shown here is derived from an EMBL/GenBank/DDBJ whole genome shotgun (WGS) entry which is preliminary data.</text>
</comment>
<evidence type="ECO:0000313" key="1">
    <source>
        <dbReference type="EMBL" id="PVX77160.1"/>
    </source>
</evidence>
<reference evidence="1 2" key="1">
    <citation type="submission" date="2018-05" db="EMBL/GenBank/DDBJ databases">
        <title>Genomic Encyclopedia of Type Strains, Phase IV (KMG-V): Genome sequencing to study the core and pangenomes of soil and plant-associated prokaryotes.</title>
        <authorList>
            <person name="Whitman W."/>
        </authorList>
    </citation>
    <scope>NUCLEOTIDE SEQUENCE [LARGE SCALE GENOMIC DNA]</scope>
    <source>
        <strain evidence="1 2">SCZa-39</strain>
    </source>
</reference>
<dbReference type="EMBL" id="QEOB01000015">
    <property type="protein sequence ID" value="PVX77160.1"/>
    <property type="molecule type" value="Genomic_DNA"/>
</dbReference>
<keyword evidence="2" id="KW-1185">Reference proteome</keyword>
<name>A0ABX5KFK1_9BURK</name>
<accession>A0ABX5KFK1</accession>
<sequence>MLQLLLGLWSQTAANNATADPAINWQEGQPPSSVNDSARAMMAAIATWFASAEWINPALTPTYVSGTQFTVAGNQTSLYAVGRRVRTFNTGGTLYGTVTASAYSTVTTVTVAMDSGSMDSGLSEVDVGINTPGRSLLGSLINVQVLLATGTYTPTPGATKAIVAGVGGGAAGGGTIATTSTTVCAGCGGGSGAFGVILIMGGLSAQSVTIGAGGVGVSGANGGYGNQTLFGSLLTLPGGVPGQVGTLGGGSTAANVSAPSGGLPAFPSGSGNFLFATAGNAGKAGFALSNPLGGDGGSSPFGSGGPGGTAGTGSAGIGLGAGGAGSARNINSAASAGFNGTGGCILVFEFAQ</sequence>